<evidence type="ECO:0000313" key="1">
    <source>
        <dbReference type="EMBL" id="MRY95422.1"/>
    </source>
</evidence>
<protein>
    <recommendedName>
        <fullName evidence="3">Phage tail protein</fullName>
    </recommendedName>
</protein>
<organism evidence="1 2">
    <name type="scientific">Parabacteroides distasonis</name>
    <dbReference type="NCBI Taxonomy" id="823"/>
    <lineage>
        <taxon>Bacteria</taxon>
        <taxon>Pseudomonadati</taxon>
        <taxon>Bacteroidota</taxon>
        <taxon>Bacteroidia</taxon>
        <taxon>Bacteroidales</taxon>
        <taxon>Tannerellaceae</taxon>
        <taxon>Parabacteroides</taxon>
    </lineage>
</organism>
<gene>
    <name evidence="1" type="ORF">GKD67_19740</name>
</gene>
<evidence type="ECO:0000313" key="2">
    <source>
        <dbReference type="Proteomes" id="UP000461276"/>
    </source>
</evidence>
<name>A0A7K0GZQ5_PARDI</name>
<dbReference type="Proteomes" id="UP000461276">
    <property type="component" value="Unassembled WGS sequence"/>
</dbReference>
<sequence length="149" mass="16559">MADSTTPLINGRAYDWSMIEIYFGFASSSEAIYGIKAVKWERKRKVESNYGIGSQPISRGYGNWTYTASIELDYATQVMFQEASPDGTLMGLGEFDLIVHFAHPDDGRTVTTTLQKCIFSEDGMEAKQDDTDLSKEFDLNPGGIDTLTT</sequence>
<dbReference type="RefSeq" id="WP_154395421.1">
    <property type="nucleotide sequence ID" value="NZ_CP103079.1"/>
</dbReference>
<proteinExistence type="predicted"/>
<evidence type="ECO:0008006" key="3">
    <source>
        <dbReference type="Google" id="ProtNLM"/>
    </source>
</evidence>
<accession>A0A7K0GZQ5</accession>
<comment type="caution">
    <text evidence="1">The sequence shown here is derived from an EMBL/GenBank/DDBJ whole genome shotgun (WGS) entry which is preliminary data.</text>
</comment>
<dbReference type="AlphaFoldDB" id="A0A7K0GZQ5"/>
<reference evidence="1 2" key="1">
    <citation type="journal article" date="2019" name="Nat. Med.">
        <title>A library of human gut bacterial isolates paired with longitudinal multiomics data enables mechanistic microbiome research.</title>
        <authorList>
            <person name="Poyet M."/>
            <person name="Groussin M."/>
            <person name="Gibbons S.M."/>
            <person name="Avila-Pacheco J."/>
            <person name="Jiang X."/>
            <person name="Kearney S.M."/>
            <person name="Perrotta A.R."/>
            <person name="Berdy B."/>
            <person name="Zhao S."/>
            <person name="Lieberman T.D."/>
            <person name="Swanson P.K."/>
            <person name="Smith M."/>
            <person name="Roesemann S."/>
            <person name="Alexander J.E."/>
            <person name="Rich S.A."/>
            <person name="Livny J."/>
            <person name="Vlamakis H."/>
            <person name="Clish C."/>
            <person name="Bullock K."/>
            <person name="Deik A."/>
            <person name="Scott J."/>
            <person name="Pierce K.A."/>
            <person name="Xavier R.J."/>
            <person name="Alm E.J."/>
        </authorList>
    </citation>
    <scope>NUCLEOTIDE SEQUENCE [LARGE SCALE GENOMIC DNA]</scope>
    <source>
        <strain evidence="1 2">BIOML-A9</strain>
    </source>
</reference>
<dbReference type="EMBL" id="WKMY01000019">
    <property type="protein sequence ID" value="MRY95422.1"/>
    <property type="molecule type" value="Genomic_DNA"/>
</dbReference>